<evidence type="ECO:0000256" key="11">
    <source>
        <dbReference type="NCBIfam" id="TIGR00560"/>
    </source>
</evidence>
<comment type="similarity">
    <text evidence="2 12">Belongs to the CDP-alcohol phosphatidyltransferase class-I family.</text>
</comment>
<dbReference type="UniPathway" id="UPA00085"/>
<dbReference type="Proteomes" id="UP000239352">
    <property type="component" value="Unassembled WGS sequence"/>
</dbReference>
<comment type="subcellular location">
    <subcellularLocation>
        <location evidence="1">Membrane</location>
        <topology evidence="1">Multi-pass membrane protein</topology>
    </subcellularLocation>
</comment>
<reference evidence="15 16" key="1">
    <citation type="submission" date="2018-03" db="EMBL/GenBank/DDBJ databases">
        <title>Actinopolyspora mortivallis from Sahara, screening for active biomolecules.</title>
        <authorList>
            <person name="Selama O."/>
            <person name="Wellington E.M.H."/>
            <person name="Hacene H."/>
        </authorList>
    </citation>
    <scope>NUCLEOTIDE SEQUENCE [LARGE SCALE GENOMIC DNA]</scope>
    <source>
        <strain evidence="15 16">M5A</strain>
    </source>
</reference>
<dbReference type="GO" id="GO:0016020">
    <property type="term" value="C:membrane"/>
    <property type="evidence" value="ECO:0007669"/>
    <property type="project" value="UniProtKB-SubCell"/>
</dbReference>
<evidence type="ECO:0000256" key="4">
    <source>
        <dbReference type="ARBA" id="ARBA00022679"/>
    </source>
</evidence>
<dbReference type="Pfam" id="PF01066">
    <property type="entry name" value="CDP-OH_P_transf"/>
    <property type="match status" value="1"/>
</dbReference>
<dbReference type="GO" id="GO:0008444">
    <property type="term" value="F:CDP-diacylglycerol-glycerol-3-phosphate 3-phosphatidyltransferase activity"/>
    <property type="evidence" value="ECO:0007669"/>
    <property type="project" value="UniProtKB-UniRule"/>
</dbReference>
<keyword evidence="3" id="KW-0444">Lipid biosynthesis</keyword>
<gene>
    <name evidence="15" type="primary">pgsA</name>
    <name evidence="15" type="ORF">CEP50_05765</name>
</gene>
<keyword evidence="9" id="KW-0594">Phospholipid biosynthesis</keyword>
<dbReference type="PANTHER" id="PTHR14269:SF52">
    <property type="entry name" value="PHOSPHATIDYLGLYCEROPHOSPHATE SYNTHASE-RELATED"/>
    <property type="match status" value="1"/>
</dbReference>
<evidence type="ECO:0000256" key="5">
    <source>
        <dbReference type="ARBA" id="ARBA00022692"/>
    </source>
</evidence>
<dbReference type="InterPro" id="IPR050324">
    <property type="entry name" value="CDP-alcohol_PTase-I"/>
</dbReference>
<dbReference type="InterPro" id="IPR043130">
    <property type="entry name" value="CDP-OH_PTrfase_TM_dom"/>
</dbReference>
<feature type="transmembrane region" description="Helical" evidence="14">
    <location>
        <begin position="30"/>
        <end position="52"/>
    </location>
</feature>
<feature type="transmembrane region" description="Helical" evidence="14">
    <location>
        <begin position="177"/>
        <end position="196"/>
    </location>
</feature>
<dbReference type="NCBIfam" id="TIGR00560">
    <property type="entry name" value="pgsA"/>
    <property type="match status" value="1"/>
</dbReference>
<proteinExistence type="inferred from homology"/>
<evidence type="ECO:0000256" key="14">
    <source>
        <dbReference type="SAM" id="Phobius"/>
    </source>
</evidence>
<dbReference type="RefSeq" id="WP_106112870.1">
    <property type="nucleotide sequence ID" value="NZ_PVSR01000004.1"/>
</dbReference>
<sequence>MTAESAASDRAASGGGGADGAERGAPLVNIANALTASRLVLVPVFLVALFWGGGQEPLWRWLATGVFLLASVTDRIDGELARRRGLVTDFGKIADPLADKALTGAALLGLSALGELPWWVSGVIVFRELLVTLLRFWVIRHGVIPATRGGKLKTLLQTVAVGLYLLPLGAALDPLEWVVMGGAVLVTVATGVDYAARAVRLRVAGPPTRDGRS</sequence>
<keyword evidence="7" id="KW-0443">Lipid metabolism</keyword>
<dbReference type="InterPro" id="IPR000462">
    <property type="entry name" value="CDP-OH_P_trans"/>
</dbReference>
<evidence type="ECO:0000256" key="8">
    <source>
        <dbReference type="ARBA" id="ARBA00023136"/>
    </source>
</evidence>
<evidence type="ECO:0000256" key="2">
    <source>
        <dbReference type="ARBA" id="ARBA00010441"/>
    </source>
</evidence>
<comment type="caution">
    <text evidence="15">The sequence shown here is derived from an EMBL/GenBank/DDBJ whole genome shotgun (WGS) entry which is preliminary data.</text>
</comment>
<dbReference type="AlphaFoldDB" id="A0A2T0GZ78"/>
<feature type="transmembrane region" description="Helical" evidence="14">
    <location>
        <begin position="119"/>
        <end position="138"/>
    </location>
</feature>
<keyword evidence="16" id="KW-1185">Reference proteome</keyword>
<dbReference type="PANTHER" id="PTHR14269">
    <property type="entry name" value="CDP-DIACYLGLYCEROL--GLYCEROL-3-PHOSPHATE 3-PHOSPHATIDYLTRANSFERASE-RELATED"/>
    <property type="match status" value="1"/>
</dbReference>
<name>A0A2T0GZ78_ACTMO</name>
<evidence type="ECO:0000256" key="9">
    <source>
        <dbReference type="ARBA" id="ARBA00023209"/>
    </source>
</evidence>
<keyword evidence="4 12" id="KW-0808">Transferase</keyword>
<evidence type="ECO:0000256" key="7">
    <source>
        <dbReference type="ARBA" id="ARBA00023098"/>
    </source>
</evidence>
<evidence type="ECO:0000256" key="3">
    <source>
        <dbReference type="ARBA" id="ARBA00022516"/>
    </source>
</evidence>
<keyword evidence="10" id="KW-1208">Phospholipid metabolism</keyword>
<evidence type="ECO:0000256" key="10">
    <source>
        <dbReference type="ARBA" id="ARBA00023264"/>
    </source>
</evidence>
<dbReference type="EC" id="2.7.8.5" evidence="11"/>
<dbReference type="InterPro" id="IPR048254">
    <property type="entry name" value="CDP_ALCOHOL_P_TRANSF_CS"/>
</dbReference>
<dbReference type="FunCoup" id="A0A2T0GZ78">
    <property type="interactions" value="158"/>
</dbReference>
<feature type="region of interest" description="Disordered" evidence="13">
    <location>
        <begin position="1"/>
        <end position="20"/>
    </location>
</feature>
<keyword evidence="5 14" id="KW-0812">Transmembrane</keyword>
<evidence type="ECO:0000256" key="6">
    <source>
        <dbReference type="ARBA" id="ARBA00022989"/>
    </source>
</evidence>
<dbReference type="InterPro" id="IPR004570">
    <property type="entry name" value="Phosphatidylglycerol_P_synth"/>
</dbReference>
<feature type="compositionally biased region" description="Low complexity" evidence="13">
    <location>
        <begin position="1"/>
        <end position="12"/>
    </location>
</feature>
<dbReference type="STRING" id="1050202.GCA_000384035_02186"/>
<evidence type="ECO:0000256" key="1">
    <source>
        <dbReference type="ARBA" id="ARBA00004141"/>
    </source>
</evidence>
<evidence type="ECO:0000313" key="16">
    <source>
        <dbReference type="Proteomes" id="UP000239352"/>
    </source>
</evidence>
<keyword evidence="6 14" id="KW-1133">Transmembrane helix</keyword>
<dbReference type="PIRSF" id="PIRSF000847">
    <property type="entry name" value="Phos_ph_gly_syn"/>
    <property type="match status" value="1"/>
</dbReference>
<dbReference type="Gene3D" id="1.20.120.1760">
    <property type="match status" value="1"/>
</dbReference>
<dbReference type="PROSITE" id="PS00379">
    <property type="entry name" value="CDP_ALCOHOL_P_TRANSF"/>
    <property type="match status" value="1"/>
</dbReference>
<dbReference type="InParanoid" id="A0A2T0GZ78"/>
<dbReference type="EMBL" id="PVSR01000004">
    <property type="protein sequence ID" value="PRW64422.1"/>
    <property type="molecule type" value="Genomic_DNA"/>
</dbReference>
<evidence type="ECO:0000313" key="15">
    <source>
        <dbReference type="EMBL" id="PRW64422.1"/>
    </source>
</evidence>
<keyword evidence="8 14" id="KW-0472">Membrane</keyword>
<evidence type="ECO:0000256" key="12">
    <source>
        <dbReference type="RuleBase" id="RU003750"/>
    </source>
</evidence>
<protein>
    <recommendedName>
        <fullName evidence="11">CDP-diacylglycerol--glycerol-3-phosphate 3-phosphatidyltransferase</fullName>
        <ecNumber evidence="11">2.7.8.5</ecNumber>
    </recommendedName>
</protein>
<feature type="transmembrane region" description="Helical" evidence="14">
    <location>
        <begin position="150"/>
        <end position="171"/>
    </location>
</feature>
<organism evidence="15 16">
    <name type="scientific">Actinopolyspora mortivallis</name>
    <dbReference type="NCBI Taxonomy" id="33906"/>
    <lineage>
        <taxon>Bacteria</taxon>
        <taxon>Bacillati</taxon>
        <taxon>Actinomycetota</taxon>
        <taxon>Actinomycetes</taxon>
        <taxon>Actinopolysporales</taxon>
        <taxon>Actinopolysporaceae</taxon>
        <taxon>Actinopolyspora</taxon>
    </lineage>
</organism>
<accession>A0A2T0GZ78</accession>
<dbReference type="GO" id="GO:0046474">
    <property type="term" value="P:glycerophospholipid biosynthetic process"/>
    <property type="evidence" value="ECO:0007669"/>
    <property type="project" value="TreeGrafter"/>
</dbReference>
<evidence type="ECO:0000256" key="13">
    <source>
        <dbReference type="SAM" id="MobiDB-lite"/>
    </source>
</evidence>